<protein>
    <submittedName>
        <fullName evidence="2">Uncharacterized protein</fullName>
    </submittedName>
</protein>
<proteinExistence type="predicted"/>
<feature type="non-terminal residue" evidence="2">
    <location>
        <position position="1"/>
    </location>
</feature>
<accession>A0A392NXM9</accession>
<organism evidence="2 3">
    <name type="scientific">Trifolium medium</name>
    <dbReference type="NCBI Taxonomy" id="97028"/>
    <lineage>
        <taxon>Eukaryota</taxon>
        <taxon>Viridiplantae</taxon>
        <taxon>Streptophyta</taxon>
        <taxon>Embryophyta</taxon>
        <taxon>Tracheophyta</taxon>
        <taxon>Spermatophyta</taxon>
        <taxon>Magnoliopsida</taxon>
        <taxon>eudicotyledons</taxon>
        <taxon>Gunneridae</taxon>
        <taxon>Pentapetalae</taxon>
        <taxon>rosids</taxon>
        <taxon>fabids</taxon>
        <taxon>Fabales</taxon>
        <taxon>Fabaceae</taxon>
        <taxon>Papilionoideae</taxon>
        <taxon>50 kb inversion clade</taxon>
        <taxon>NPAAA clade</taxon>
        <taxon>Hologalegina</taxon>
        <taxon>IRL clade</taxon>
        <taxon>Trifolieae</taxon>
        <taxon>Trifolium</taxon>
    </lineage>
</organism>
<reference evidence="2 3" key="1">
    <citation type="journal article" date="2018" name="Front. Plant Sci.">
        <title>Red Clover (Trifolium pratense) and Zigzag Clover (T. medium) - A Picture of Genomic Similarities and Differences.</title>
        <authorList>
            <person name="Dluhosova J."/>
            <person name="Istvanek J."/>
            <person name="Nedelnik J."/>
            <person name="Repkova J."/>
        </authorList>
    </citation>
    <scope>NUCLEOTIDE SEQUENCE [LARGE SCALE GENOMIC DNA]</scope>
    <source>
        <strain evidence="3">cv. 10/8</strain>
        <tissue evidence="2">Leaf</tissue>
    </source>
</reference>
<feature type="region of interest" description="Disordered" evidence="1">
    <location>
        <begin position="1"/>
        <end position="31"/>
    </location>
</feature>
<dbReference type="EMBL" id="LXQA010055717">
    <property type="protein sequence ID" value="MCI04543.1"/>
    <property type="molecule type" value="Genomic_DNA"/>
</dbReference>
<sequence>KNKTREFREKRSRPKGRVAAREGVNGGEMETTGDVFYDGEIVVMVEGGY</sequence>
<dbReference type="AlphaFoldDB" id="A0A392NXM9"/>
<evidence type="ECO:0000313" key="2">
    <source>
        <dbReference type="EMBL" id="MCI04543.1"/>
    </source>
</evidence>
<evidence type="ECO:0000313" key="3">
    <source>
        <dbReference type="Proteomes" id="UP000265520"/>
    </source>
</evidence>
<evidence type="ECO:0000256" key="1">
    <source>
        <dbReference type="SAM" id="MobiDB-lite"/>
    </source>
</evidence>
<dbReference type="Proteomes" id="UP000265520">
    <property type="component" value="Unassembled WGS sequence"/>
</dbReference>
<name>A0A392NXM9_9FABA</name>
<gene>
    <name evidence="2" type="ORF">A2U01_0025590</name>
</gene>
<comment type="caution">
    <text evidence="2">The sequence shown here is derived from an EMBL/GenBank/DDBJ whole genome shotgun (WGS) entry which is preliminary data.</text>
</comment>
<keyword evidence="3" id="KW-1185">Reference proteome</keyword>